<comment type="caution">
    <text evidence="3">The sequence shown here is derived from an EMBL/GenBank/DDBJ whole genome shotgun (WGS) entry which is preliminary data.</text>
</comment>
<sequence length="321" mass="33416">MTHMESYVANSLGRKRGRKLSRLAVAAAVAALVGTSAGTAVADPQPTAPEASAAAAGVGKEAFTGKAPTTATVKAGAAAPVNALFAADKSGALFMYIPNGKGAFTSRQQIGDGWDLMAASDQADHDGDGEAEGLYVWDKQGNVFYNSDDESENYEGHGWNIYDKVLVAGDLGGSSASDVLARDKTGVLWLYKGNADGSLQNRTKVGAGWGGFDQLVGKGDLSGDGRADIVARDKSGVLWLYQGTGNPAAPFKARTKVGSGWNTFNYLVSTGDLNADGHTDLIGRDAKGALWRYDGTGNAAAPFKARTQIGASGWNIYTMMF</sequence>
<keyword evidence="4" id="KW-1185">Reference proteome</keyword>
<reference evidence="3" key="1">
    <citation type="submission" date="2022-08" db="EMBL/GenBank/DDBJ databases">
        <authorList>
            <person name="Somphong A."/>
            <person name="Phongsopitanun W."/>
        </authorList>
    </citation>
    <scope>NUCLEOTIDE SEQUENCE</scope>
    <source>
        <strain evidence="3">LP05-1</strain>
    </source>
</reference>
<evidence type="ECO:0000313" key="3">
    <source>
        <dbReference type="EMBL" id="MCS0635518.1"/>
    </source>
</evidence>
<evidence type="ECO:0000256" key="2">
    <source>
        <dbReference type="SAM" id="SignalP"/>
    </source>
</evidence>
<dbReference type="Gene3D" id="2.115.10.10">
    <property type="entry name" value="Tachylectin 2"/>
    <property type="match status" value="1"/>
</dbReference>
<dbReference type="RefSeq" id="WP_258786339.1">
    <property type="nucleotide sequence ID" value="NZ_JANUGQ010000004.1"/>
</dbReference>
<gene>
    <name evidence="3" type="ORF">NX801_07570</name>
</gene>
<dbReference type="PANTHER" id="PTHR44103">
    <property type="entry name" value="PROPROTEIN CONVERTASE P"/>
    <property type="match status" value="1"/>
</dbReference>
<feature type="chain" id="PRO_5047371899" evidence="2">
    <location>
        <begin position="43"/>
        <end position="321"/>
    </location>
</feature>
<feature type="signal peptide" evidence="2">
    <location>
        <begin position="1"/>
        <end position="42"/>
    </location>
</feature>
<protein>
    <submittedName>
        <fullName evidence="3">VCBS repeat-containing protein</fullName>
    </submittedName>
</protein>
<dbReference type="InterPro" id="IPR028994">
    <property type="entry name" value="Integrin_alpha_N"/>
</dbReference>
<dbReference type="InterPro" id="IPR013517">
    <property type="entry name" value="FG-GAP"/>
</dbReference>
<dbReference type="PANTHER" id="PTHR44103:SF1">
    <property type="entry name" value="PROPROTEIN CONVERTASE P"/>
    <property type="match status" value="1"/>
</dbReference>
<dbReference type="SUPFAM" id="SSF69318">
    <property type="entry name" value="Integrin alpha N-terminal domain"/>
    <property type="match status" value="1"/>
</dbReference>
<dbReference type="Proteomes" id="UP001431313">
    <property type="component" value="Unassembled WGS sequence"/>
</dbReference>
<dbReference type="Pfam" id="PF13517">
    <property type="entry name" value="FG-GAP_3"/>
    <property type="match status" value="1"/>
</dbReference>
<proteinExistence type="predicted"/>
<evidence type="ECO:0000313" key="4">
    <source>
        <dbReference type="Proteomes" id="UP001431313"/>
    </source>
</evidence>
<name>A0ABT2CDM0_9ACTN</name>
<accession>A0ABT2CDM0</accession>
<evidence type="ECO:0000256" key="1">
    <source>
        <dbReference type="ARBA" id="ARBA00022729"/>
    </source>
</evidence>
<keyword evidence="1 2" id="KW-0732">Signal</keyword>
<organism evidence="3 4">
    <name type="scientific">Streptomyces pyxinae</name>
    <dbReference type="NCBI Taxonomy" id="2970734"/>
    <lineage>
        <taxon>Bacteria</taxon>
        <taxon>Bacillati</taxon>
        <taxon>Actinomycetota</taxon>
        <taxon>Actinomycetes</taxon>
        <taxon>Kitasatosporales</taxon>
        <taxon>Streptomycetaceae</taxon>
        <taxon>Streptomyces</taxon>
    </lineage>
</organism>
<dbReference type="EMBL" id="JANUGQ010000004">
    <property type="protein sequence ID" value="MCS0635518.1"/>
    <property type="molecule type" value="Genomic_DNA"/>
</dbReference>